<keyword evidence="3 13" id="KW-0500">Molybdenum</keyword>
<dbReference type="EMBL" id="CAJNNV010000940">
    <property type="protein sequence ID" value="CAE8583935.1"/>
    <property type="molecule type" value="Genomic_DNA"/>
</dbReference>
<dbReference type="PROSITE" id="PS51387">
    <property type="entry name" value="FAD_PCMH"/>
    <property type="match status" value="1"/>
</dbReference>
<accession>A0A813D7P0</accession>
<dbReference type="CDD" id="cd00207">
    <property type="entry name" value="fer2"/>
    <property type="match status" value="1"/>
</dbReference>
<dbReference type="Gene3D" id="3.90.1170.50">
    <property type="entry name" value="Aldehyde oxidase/xanthine dehydrogenase, a/b hammerhead"/>
    <property type="match status" value="1"/>
</dbReference>
<feature type="binding site" evidence="12">
    <location>
        <begin position="524"/>
        <end position="528"/>
    </location>
    <ligand>
        <name>FAD</name>
        <dbReference type="ChEBI" id="CHEBI:57692"/>
    </ligand>
</feature>
<feature type="binding site" evidence="12">
    <location>
        <position position="604"/>
    </location>
    <ligand>
        <name>FAD</name>
        <dbReference type="ChEBI" id="CHEBI:57692"/>
    </ligand>
</feature>
<dbReference type="Pfam" id="PF20256">
    <property type="entry name" value="MoCoBD_2"/>
    <property type="match status" value="1"/>
</dbReference>
<feature type="binding site" evidence="13">
    <location>
        <position position="366"/>
    </location>
    <ligand>
        <name>[2Fe-2S] cluster</name>
        <dbReference type="ChEBI" id="CHEBI:190135"/>
        <label>2</label>
    </ligand>
</feature>
<feature type="domain" description="FAD-binding PCMH-type" evidence="16">
    <location>
        <begin position="406"/>
        <end position="596"/>
    </location>
</feature>
<dbReference type="InterPro" id="IPR002888">
    <property type="entry name" value="2Fe-2S-bd"/>
</dbReference>
<feature type="binding site" evidence="13">
    <location>
        <position position="333"/>
    </location>
    <ligand>
        <name>[2Fe-2S] cluster</name>
        <dbReference type="ChEBI" id="CHEBI:190135"/>
        <label>2</label>
    </ligand>
</feature>
<evidence type="ECO:0000256" key="14">
    <source>
        <dbReference type="SAM" id="MobiDB-lite"/>
    </source>
</evidence>
<dbReference type="SMART" id="SM01092">
    <property type="entry name" value="CO_deh_flav_C"/>
    <property type="match status" value="1"/>
</dbReference>
<feature type="binding site" evidence="13">
    <location>
        <position position="265"/>
    </location>
    <ligand>
        <name>[2Fe-2S] cluster</name>
        <dbReference type="ChEBI" id="CHEBI:190135"/>
        <label>1</label>
    </ligand>
</feature>
<evidence type="ECO:0000256" key="6">
    <source>
        <dbReference type="ARBA" id="ARBA00022723"/>
    </source>
</evidence>
<dbReference type="Pfam" id="PF00941">
    <property type="entry name" value="FAD_binding_5"/>
    <property type="match status" value="1"/>
</dbReference>
<dbReference type="Pfam" id="PF16158">
    <property type="entry name" value="N_BRCA1_IG"/>
    <property type="match status" value="1"/>
</dbReference>
<dbReference type="SUPFAM" id="SSF54292">
    <property type="entry name" value="2Fe-2S ferredoxin-like"/>
    <property type="match status" value="1"/>
</dbReference>
<dbReference type="Pfam" id="PF02738">
    <property type="entry name" value="MoCoBD_1"/>
    <property type="match status" value="1"/>
</dbReference>
<comment type="caution">
    <text evidence="17">The sequence shown here is derived from an EMBL/GenBank/DDBJ whole genome shotgun (WGS) entry which is preliminary data.</text>
</comment>
<feature type="binding site" evidence="13">
    <location>
        <position position="364"/>
    </location>
    <ligand>
        <name>[2Fe-2S] cluster</name>
        <dbReference type="ChEBI" id="CHEBI:190135"/>
        <label>2</label>
    </ligand>
</feature>
<dbReference type="InterPro" id="IPR032350">
    <property type="entry name" value="Nbr1_FW"/>
</dbReference>
<dbReference type="SUPFAM" id="SSF47741">
    <property type="entry name" value="CO dehydrogenase ISP C-domain like"/>
    <property type="match status" value="1"/>
</dbReference>
<dbReference type="PROSITE" id="PS00197">
    <property type="entry name" value="2FE2S_FER_1"/>
    <property type="match status" value="1"/>
</dbReference>
<dbReference type="GO" id="GO:0051537">
    <property type="term" value="F:2 iron, 2 sulfur cluster binding"/>
    <property type="evidence" value="ECO:0007669"/>
    <property type="project" value="UniProtKB-KW"/>
</dbReference>
<evidence type="ECO:0000313" key="17">
    <source>
        <dbReference type="EMBL" id="CAE8583935.1"/>
    </source>
</evidence>
<dbReference type="InterPro" id="IPR016169">
    <property type="entry name" value="FAD-bd_PCMH_sub2"/>
</dbReference>
<comment type="cofactor">
    <cofactor evidence="13">
        <name>Mo-molybdopterin</name>
        <dbReference type="ChEBI" id="CHEBI:71302"/>
    </cofactor>
    <text evidence="13">Binds 1 Mo-molybdopterin (Mo-MPT) cofactor per subunit.</text>
</comment>
<feature type="binding site" evidence="13">
    <location>
        <position position="270"/>
    </location>
    <ligand>
        <name>[2Fe-2S] cluster</name>
        <dbReference type="ChEBI" id="CHEBI:190135"/>
        <label>1</label>
    </ligand>
</feature>
<dbReference type="SUPFAM" id="SSF56003">
    <property type="entry name" value="Molybdenum cofactor-binding domain"/>
    <property type="match status" value="1"/>
</dbReference>
<dbReference type="InterPro" id="IPR016166">
    <property type="entry name" value="FAD-bd_PCMH"/>
</dbReference>
<evidence type="ECO:0000259" key="15">
    <source>
        <dbReference type="PROSITE" id="PS51085"/>
    </source>
</evidence>
<keyword evidence="10 13" id="KW-0411">Iron-sulfur</keyword>
<feature type="binding site" evidence="13">
    <location>
        <position position="1253"/>
    </location>
    <ligand>
        <name>Mo-molybdopterin</name>
        <dbReference type="ChEBI" id="CHEBI:71302"/>
    </ligand>
    <ligandPart>
        <name>Mo</name>
        <dbReference type="ChEBI" id="CHEBI:28685"/>
    </ligandPart>
</feature>
<dbReference type="InterPro" id="IPR036884">
    <property type="entry name" value="2Fe-2S-bd_dom_sf"/>
</dbReference>
<organism evidence="17 18">
    <name type="scientific">Polarella glacialis</name>
    <name type="common">Dinoflagellate</name>
    <dbReference type="NCBI Taxonomy" id="89957"/>
    <lineage>
        <taxon>Eukaryota</taxon>
        <taxon>Sar</taxon>
        <taxon>Alveolata</taxon>
        <taxon>Dinophyceae</taxon>
        <taxon>Suessiales</taxon>
        <taxon>Suessiaceae</taxon>
        <taxon>Polarella</taxon>
    </lineage>
</organism>
<feature type="binding site" evidence="13">
    <location>
        <position position="955"/>
    </location>
    <ligand>
        <name>Mo-molybdopterin</name>
        <dbReference type="ChEBI" id="CHEBI:71302"/>
    </ligand>
    <ligandPart>
        <name>Mo</name>
        <dbReference type="ChEBI" id="CHEBI:28685"/>
    </ligandPart>
</feature>
<keyword evidence="18" id="KW-1185">Reference proteome</keyword>
<dbReference type="PANTHER" id="PTHR11908">
    <property type="entry name" value="XANTHINE DEHYDROGENASE"/>
    <property type="match status" value="1"/>
</dbReference>
<dbReference type="OMA" id="HWYWPKT"/>
<evidence type="ECO:0000256" key="12">
    <source>
        <dbReference type="PIRSR" id="PIRSR000127-2"/>
    </source>
</evidence>
<evidence type="ECO:0000256" key="13">
    <source>
        <dbReference type="PIRSR" id="PIRSR000127-3"/>
    </source>
</evidence>
<dbReference type="Pfam" id="PF03450">
    <property type="entry name" value="CO_deh_flav_C"/>
    <property type="match status" value="1"/>
</dbReference>
<dbReference type="PROSITE" id="PS51085">
    <property type="entry name" value="2FE2S_FER_2"/>
    <property type="match status" value="1"/>
</dbReference>
<dbReference type="Gene3D" id="3.30.465.10">
    <property type="match status" value="1"/>
</dbReference>
<keyword evidence="4" id="KW-0285">Flavoprotein</keyword>
<dbReference type="Gene3D" id="3.30.365.10">
    <property type="entry name" value="Aldehyde oxidase/xanthine dehydrogenase, molybdopterin binding domain"/>
    <property type="match status" value="4"/>
</dbReference>
<dbReference type="SUPFAM" id="SSF56176">
    <property type="entry name" value="FAD-binding/transporter-associated domain-like"/>
    <property type="match status" value="1"/>
</dbReference>
<dbReference type="InterPro" id="IPR037165">
    <property type="entry name" value="AldOxase/xan_DH_Mopterin-bd_sf"/>
</dbReference>
<keyword evidence="8" id="KW-0560">Oxidoreductase</keyword>
<keyword evidence="5 13" id="KW-0001">2Fe-2S</keyword>
<evidence type="ECO:0000256" key="4">
    <source>
        <dbReference type="ARBA" id="ARBA00022630"/>
    </source>
</evidence>
<comment type="similarity">
    <text evidence="2">Belongs to the xanthine dehydrogenase family.</text>
</comment>
<dbReference type="SUPFAM" id="SSF55447">
    <property type="entry name" value="CO dehydrogenase flavoprotein C-terminal domain-like"/>
    <property type="match status" value="1"/>
</dbReference>
<feature type="binding site" evidence="13">
    <location>
        <position position="1095"/>
    </location>
    <ligand>
        <name>Mo-molybdopterin</name>
        <dbReference type="ChEBI" id="CHEBI:71302"/>
    </ligand>
    <ligandPart>
        <name>Mo</name>
        <dbReference type="ChEBI" id="CHEBI:28685"/>
    </ligandPart>
</feature>
<evidence type="ECO:0000256" key="11">
    <source>
        <dbReference type="PIRSR" id="PIRSR000127-1"/>
    </source>
</evidence>
<keyword evidence="7 12" id="KW-0274">FAD</keyword>
<dbReference type="InterPro" id="IPR005107">
    <property type="entry name" value="CO_DH_flav_C"/>
</dbReference>
<evidence type="ECO:0000256" key="1">
    <source>
        <dbReference type="ARBA" id="ARBA00001974"/>
    </source>
</evidence>
<dbReference type="InterPro" id="IPR006058">
    <property type="entry name" value="2Fe2S_fd_BS"/>
</dbReference>
<evidence type="ECO:0000256" key="2">
    <source>
        <dbReference type="ARBA" id="ARBA00006849"/>
    </source>
</evidence>
<dbReference type="Proteomes" id="UP000654075">
    <property type="component" value="Unassembled WGS sequence"/>
</dbReference>
<evidence type="ECO:0000313" key="18">
    <source>
        <dbReference type="Proteomes" id="UP000654075"/>
    </source>
</evidence>
<name>A0A813D7P0_POLGL</name>
<keyword evidence="9 13" id="KW-0408">Iron</keyword>
<evidence type="ECO:0000256" key="10">
    <source>
        <dbReference type="ARBA" id="ARBA00023014"/>
    </source>
</evidence>
<proteinExistence type="inferred from homology"/>
<protein>
    <recommendedName>
        <fullName evidence="19">Xanthine dehydrogenase</fullName>
    </recommendedName>
</protein>
<evidence type="ECO:0008006" key="19">
    <source>
        <dbReference type="Google" id="ProtNLM"/>
    </source>
</evidence>
<dbReference type="Gene3D" id="2.60.40.10">
    <property type="entry name" value="Immunoglobulins"/>
    <property type="match status" value="1"/>
</dbReference>
<dbReference type="PANTHER" id="PTHR11908:SF132">
    <property type="entry name" value="ALDEHYDE OXIDASE 1-RELATED"/>
    <property type="match status" value="1"/>
</dbReference>
<dbReference type="GO" id="GO:0071949">
    <property type="term" value="F:FAD binding"/>
    <property type="evidence" value="ECO:0007669"/>
    <property type="project" value="InterPro"/>
</dbReference>
<reference evidence="17" key="1">
    <citation type="submission" date="2021-02" db="EMBL/GenBank/DDBJ databases">
        <authorList>
            <person name="Dougan E. K."/>
            <person name="Rhodes N."/>
            <person name="Thang M."/>
            <person name="Chan C."/>
        </authorList>
    </citation>
    <scope>NUCLEOTIDE SEQUENCE</scope>
</reference>
<dbReference type="Gene3D" id="1.10.150.120">
    <property type="entry name" value="[2Fe-2S]-binding domain"/>
    <property type="match status" value="1"/>
</dbReference>
<feature type="active site" description="Proton acceptor" evidence="11">
    <location>
        <position position="1427"/>
    </location>
</feature>
<feature type="binding site" evidence="13">
    <location>
        <position position="273"/>
    </location>
    <ligand>
        <name>[2Fe-2S] cluster</name>
        <dbReference type="ChEBI" id="CHEBI:190135"/>
        <label>1</label>
    </ligand>
</feature>
<dbReference type="InterPro" id="IPR002346">
    <property type="entry name" value="Mopterin_DH_FAD-bd"/>
</dbReference>
<dbReference type="InterPro" id="IPR036683">
    <property type="entry name" value="CO_DH_flav_C_dom_sf"/>
</dbReference>
<dbReference type="InterPro" id="IPR008274">
    <property type="entry name" value="AldOxase/xan_DH_MoCoBD1"/>
</dbReference>
<dbReference type="GO" id="GO:0016491">
    <property type="term" value="F:oxidoreductase activity"/>
    <property type="evidence" value="ECO:0007669"/>
    <property type="project" value="UniProtKB-KW"/>
</dbReference>
<dbReference type="InterPro" id="IPR016208">
    <property type="entry name" value="Ald_Oxase/xanthine_DH-like"/>
</dbReference>
<dbReference type="PIRSF" id="PIRSF000127">
    <property type="entry name" value="Xanthine_DH"/>
    <property type="match status" value="1"/>
</dbReference>
<dbReference type="InterPro" id="IPR046867">
    <property type="entry name" value="AldOxase/xan_DH_MoCoBD2"/>
</dbReference>
<feature type="binding site" evidence="12">
    <location>
        <position position="537"/>
    </location>
    <ligand>
        <name>FAD</name>
        <dbReference type="ChEBI" id="CHEBI:57692"/>
    </ligand>
</feature>
<dbReference type="InterPro" id="IPR012675">
    <property type="entry name" value="Beta-grasp_dom_sf"/>
</dbReference>
<evidence type="ECO:0000256" key="3">
    <source>
        <dbReference type="ARBA" id="ARBA00022505"/>
    </source>
</evidence>
<keyword evidence="6 13" id="KW-0479">Metal-binding</keyword>
<dbReference type="InterPro" id="IPR036010">
    <property type="entry name" value="2Fe-2S_ferredoxin-like_sf"/>
</dbReference>
<comment type="cofactor">
    <cofactor evidence="13">
        <name>[2Fe-2S] cluster</name>
        <dbReference type="ChEBI" id="CHEBI:190135"/>
    </cofactor>
    <text evidence="13">Binds 2 [2Fe-2S] clusters.</text>
</comment>
<comment type="cofactor">
    <cofactor evidence="1 12">
        <name>FAD</name>
        <dbReference type="ChEBI" id="CHEBI:57692"/>
    </cofactor>
</comment>
<evidence type="ECO:0000256" key="7">
    <source>
        <dbReference type="ARBA" id="ARBA00022827"/>
    </source>
</evidence>
<feature type="domain" description="2Fe-2S ferredoxin-type" evidence="15">
    <location>
        <begin position="224"/>
        <end position="309"/>
    </location>
</feature>
<sequence>MPSVAVLTAPSWPVLCEPGTTCTASWAVCNDGTEVWPAGCTLRLRGEDSGTEVVEHAPAAHDQASVVACIADGVPTGCVVEVGFEMCAPADEGMLVQSFVFTTPDGEVFGGPIVLNMCIRHAASGPPQQQAVSRPRPHPHLGLFPGSHTRNVYLRRKLEIDSPDCDMSATPLQPPVVLTGKTTQFVAVEDDWSLVSGLEQAPPALVPPQVPDAVVAHFGSLEAPKLHFQVNGQRQVIAQGQFPLSMSLAEYLRYQMGLTGTKISCGEGGCGACTVALRYGNATSFLTANACLRPLHAMNRMEVITIEQVGSEAKPHPIQKAIAKHSGSQCGMCTPGMVMSIYTHLAKGGDLEKDVESCIQGNLCRCTGYRPIHDAIREVFAAGTCKEDVGSETCQGAVPFNPKALFRQNGQLWFSCSELGDVFVALRQYSAMPHRLVVGSTSTGVVKYYPPHESDKPQVFIDINNVPDLHTVESGKSALTIGAASSLSVLIANLEALTASIPQLAAIVRHLRLVAHPQVRDVASWAGNVMLAKTHPDYPSDVCLLLALLKAKLTLLDASGSREEVEIVPFLLDASLPRKETQAQIIYSVTIPYPEPGTFLETFKIMRRHSNAHAELNAGVMLQFADPASVSIVSARIVFGNIKRGGPFVAEETCKFLVGKTLTSETLAAARLVLKGEVAANIMDASVPDPPFAEVDKEYRQTLAVNLFYKAALRAMASRQGPASLNDVERSALDDFERPASHGQQSFSVDESTAPVGQPVEKYQALDQACGSALFTADTPLLRGTLFGVPVLADRIGTVCCIDISACLGMVGVHSFISMEDVLAVGAKNDIAGFPYKIFASTSEPTQYVGQFVGMVLADSFEAARLGGLKVQVTYGAIEEHPVVSISDALDRGAVFDRYDPVLVGAGHPAPVSESTATVEGKLASSGQRHFYLETQTTYARPDGQGGLEVTSACQVFDWAHTMLTKTLQLPASKISVRNVRIGGAYGGKALMFAPACMAACIGALSAKRPVLVQLDRTPDFLSMGGRAPFEASWKVSFDRTSGKISGVTQDVNQNVGASIRGASQPTSLNCYNIPGAQLQSHSVITNTPVNTWMRAPGEFEGAVIMEASMEQVARTTGLDPVSVQEANLVPGMRKVWDALKMQVGYSAKREAIRKFNAGSRYHKKGMYCMGSKYVCDPGMFKEKCSVRVNHDGSVSLEHSGLEVGQGMDTKVVQACTMELEKLAADFLIENVQVVLPKSTSSFSWTGVTGTFGSLTSEAVVDAVLDACQKLRTELEPFAKNGTSWVTLVAAALAAGADLSQSGETKLKKAGPGSSYELFSAGCAQVQVDILTGETQVLSFDVVYDCGKSLNPAVDIGQIEGCIVQALGFSLLEEERRSPVDGRMVNCGTWDYKVPSGQDIPIQMNVTLLPAGQDDTAPVLGSKASGEPAYLCGGATFFAVKDAVGAAREELGLSRDFRLDPPASPDRVLAACGTQAPKKAET</sequence>
<evidence type="ECO:0000256" key="8">
    <source>
        <dbReference type="ARBA" id="ARBA00023002"/>
    </source>
</evidence>
<evidence type="ECO:0000256" key="9">
    <source>
        <dbReference type="ARBA" id="ARBA00023004"/>
    </source>
</evidence>
<feature type="binding site" evidence="13">
    <location>
        <position position="330"/>
    </location>
    <ligand>
        <name>[2Fe-2S] cluster</name>
        <dbReference type="ChEBI" id="CHEBI:190135"/>
        <label>2</label>
    </ligand>
</feature>
<dbReference type="InterPro" id="IPR000674">
    <property type="entry name" value="Ald_Oxase/Xan_DH_a/b"/>
</dbReference>
<feature type="region of interest" description="Disordered" evidence="14">
    <location>
        <begin position="1456"/>
        <end position="1482"/>
    </location>
</feature>
<feature type="binding site" evidence="13">
    <location>
        <position position="291"/>
    </location>
    <ligand>
        <name>[2Fe-2S] cluster</name>
        <dbReference type="ChEBI" id="CHEBI:190135"/>
        <label>1</label>
    </ligand>
</feature>
<dbReference type="Pfam" id="PF01799">
    <property type="entry name" value="Fer2_2"/>
    <property type="match status" value="1"/>
</dbReference>
<evidence type="ECO:0000256" key="5">
    <source>
        <dbReference type="ARBA" id="ARBA00022714"/>
    </source>
</evidence>
<dbReference type="InterPro" id="IPR036318">
    <property type="entry name" value="FAD-bd_PCMH-like_sf"/>
</dbReference>
<dbReference type="SMART" id="SM01008">
    <property type="entry name" value="Ald_Xan_dh_C"/>
    <property type="match status" value="1"/>
</dbReference>
<dbReference type="Gene3D" id="3.30.390.50">
    <property type="entry name" value="CO dehydrogenase flavoprotein, C-terminal domain"/>
    <property type="match status" value="1"/>
</dbReference>
<dbReference type="Gene3D" id="3.10.20.30">
    <property type="match status" value="1"/>
</dbReference>
<dbReference type="SUPFAM" id="SSF54665">
    <property type="entry name" value="CO dehydrogenase molybdoprotein N-domain-like"/>
    <property type="match status" value="1"/>
</dbReference>
<dbReference type="InterPro" id="IPR036856">
    <property type="entry name" value="Ald_Oxase/Xan_DH_a/b_sf"/>
</dbReference>
<evidence type="ECO:0000259" key="16">
    <source>
        <dbReference type="PROSITE" id="PS51387"/>
    </source>
</evidence>
<dbReference type="OrthoDB" id="8300278at2759"/>
<dbReference type="GO" id="GO:0005506">
    <property type="term" value="F:iron ion binding"/>
    <property type="evidence" value="ECO:0007669"/>
    <property type="project" value="InterPro"/>
</dbReference>
<dbReference type="InterPro" id="IPR001041">
    <property type="entry name" value="2Fe-2S_ferredoxin-type"/>
</dbReference>
<dbReference type="InterPro" id="IPR013783">
    <property type="entry name" value="Ig-like_fold"/>
</dbReference>
<gene>
    <name evidence="17" type="ORF">PGLA1383_LOCUS2880</name>
</gene>